<dbReference type="SUPFAM" id="SSF48403">
    <property type="entry name" value="Ankyrin repeat"/>
    <property type="match status" value="4"/>
</dbReference>
<feature type="repeat" description="ANK" evidence="3">
    <location>
        <begin position="216"/>
        <end position="248"/>
    </location>
</feature>
<evidence type="ECO:0000256" key="3">
    <source>
        <dbReference type="PROSITE-ProRule" id="PRU00023"/>
    </source>
</evidence>
<dbReference type="Gene3D" id="1.25.40.20">
    <property type="entry name" value="Ankyrin repeat-containing domain"/>
    <property type="match status" value="6"/>
</dbReference>
<keyword evidence="1" id="KW-0677">Repeat</keyword>
<feature type="repeat" description="ANK" evidence="3">
    <location>
        <begin position="631"/>
        <end position="659"/>
    </location>
</feature>
<dbReference type="EMBL" id="JAADJF010000054">
    <property type="protein sequence ID" value="KAF4441719.1"/>
    <property type="molecule type" value="Genomic_DNA"/>
</dbReference>
<keyword evidence="5" id="KW-1185">Reference proteome</keyword>
<dbReference type="PANTHER" id="PTHR24198">
    <property type="entry name" value="ANKYRIN REPEAT AND PROTEIN KINASE DOMAIN-CONTAINING PROTEIN"/>
    <property type="match status" value="1"/>
</dbReference>
<dbReference type="SMART" id="SM00248">
    <property type="entry name" value="ANK"/>
    <property type="match status" value="21"/>
</dbReference>
<dbReference type="Pfam" id="PF12796">
    <property type="entry name" value="Ank_2"/>
    <property type="match status" value="4"/>
</dbReference>
<feature type="repeat" description="ANK" evidence="3">
    <location>
        <begin position="567"/>
        <end position="599"/>
    </location>
</feature>
<keyword evidence="2 3" id="KW-0040">ANK repeat</keyword>
<dbReference type="OrthoDB" id="539213at2759"/>
<evidence type="ECO:0000313" key="5">
    <source>
        <dbReference type="Proteomes" id="UP000536711"/>
    </source>
</evidence>
<accession>A0A8H4NKP2</accession>
<evidence type="ECO:0000256" key="1">
    <source>
        <dbReference type="ARBA" id="ARBA00022737"/>
    </source>
</evidence>
<dbReference type="AlphaFoldDB" id="A0A8H4NKP2"/>
<reference evidence="4 5" key="1">
    <citation type="submission" date="2020-01" db="EMBL/GenBank/DDBJ databases">
        <title>Identification and distribution of gene clusters putatively required for synthesis of sphingolipid metabolism inhibitors in phylogenetically diverse species of the filamentous fungus Fusarium.</title>
        <authorList>
            <person name="Kim H.-S."/>
            <person name="Busman M."/>
            <person name="Brown D.W."/>
            <person name="Divon H."/>
            <person name="Uhlig S."/>
            <person name="Proctor R.H."/>
        </authorList>
    </citation>
    <scope>NUCLEOTIDE SEQUENCE [LARGE SCALE GENOMIC DNA]</scope>
    <source>
        <strain evidence="4 5">NRRL 13308</strain>
    </source>
</reference>
<feature type="repeat" description="ANK" evidence="3">
    <location>
        <begin position="599"/>
        <end position="631"/>
    </location>
</feature>
<gene>
    <name evidence="4" type="ORF">FACUT_2457</name>
</gene>
<dbReference type="InterPro" id="IPR036770">
    <property type="entry name" value="Ankyrin_rpt-contain_sf"/>
</dbReference>
<feature type="repeat" description="ANK" evidence="3">
    <location>
        <begin position="835"/>
        <end position="867"/>
    </location>
</feature>
<feature type="repeat" description="ANK" evidence="3">
    <location>
        <begin position="144"/>
        <end position="176"/>
    </location>
</feature>
<evidence type="ECO:0000256" key="2">
    <source>
        <dbReference type="ARBA" id="ARBA00023043"/>
    </source>
</evidence>
<dbReference type="PROSITE" id="PS50088">
    <property type="entry name" value="ANK_REPEAT"/>
    <property type="match status" value="12"/>
</dbReference>
<dbReference type="Proteomes" id="UP000536711">
    <property type="component" value="Unassembled WGS sequence"/>
</dbReference>
<proteinExistence type="predicted"/>
<feature type="repeat" description="ANK" evidence="3">
    <location>
        <begin position="45"/>
        <end position="77"/>
    </location>
</feature>
<dbReference type="InterPro" id="IPR002110">
    <property type="entry name" value="Ankyrin_rpt"/>
</dbReference>
<comment type="caution">
    <text evidence="4">The sequence shown here is derived from an EMBL/GenBank/DDBJ whole genome shotgun (WGS) entry which is preliminary data.</text>
</comment>
<feature type="repeat" description="ANK" evidence="3">
    <location>
        <begin position="695"/>
        <end position="727"/>
    </location>
</feature>
<feature type="repeat" description="ANK" evidence="3">
    <location>
        <begin position="663"/>
        <end position="695"/>
    </location>
</feature>
<dbReference type="Pfam" id="PF13637">
    <property type="entry name" value="Ank_4"/>
    <property type="match status" value="1"/>
</dbReference>
<protein>
    <recommendedName>
        <fullName evidence="6">Ankyrin</fullName>
    </recommendedName>
</protein>
<organism evidence="4 5">
    <name type="scientific">Fusarium acutatum</name>
    <dbReference type="NCBI Taxonomy" id="78861"/>
    <lineage>
        <taxon>Eukaryota</taxon>
        <taxon>Fungi</taxon>
        <taxon>Dikarya</taxon>
        <taxon>Ascomycota</taxon>
        <taxon>Pezizomycotina</taxon>
        <taxon>Sordariomycetes</taxon>
        <taxon>Hypocreomycetidae</taxon>
        <taxon>Hypocreales</taxon>
        <taxon>Nectriaceae</taxon>
        <taxon>Fusarium</taxon>
        <taxon>Fusarium fujikuroi species complex</taxon>
    </lineage>
</organism>
<dbReference type="Pfam" id="PF00023">
    <property type="entry name" value="Ank"/>
    <property type="match status" value="2"/>
</dbReference>
<evidence type="ECO:0000313" key="4">
    <source>
        <dbReference type="EMBL" id="KAF4441719.1"/>
    </source>
</evidence>
<sequence>MLIDARADPNYGPAKPLIQAAIKFNLKLVRRLLRAGANPRLLPIGGLSMIYFAIGQGDLNLVNMLIEAGASSNICIDHLQDTDLMFLRNELLVVLVGQILTPIQFAVYTGAADIVKRLIKNGAVLDEYIEPEMLKRMGSFLHSGSLTPLQLSVQRRMDDITKILLDAGAGIDFRHPTKATALQMACGLREKCESTKLVEYLLSQGADIDALPGEDGGRTSIQTAAECGDFELLKLLLSKGGDPFASSSEKNGIVLFREALKSGSVQCVDYVFSELWSRGGNLNCVDGTNYLAEAMSTGNMKLLDTVMMTWKRLGLHWSKEFILSAIKVAICKGLTDVIEVLDPGLSCIQQEDICSIICECIWCGDQRTFDLLMQRFIKPNLDCAQLGYPTPLWLAMHQGEHYMAERLLNAGANPNKPSLAICRRGCCFHTRLEIPLKRAIYQFDGRYIDMLADKGADIHSLIDGTQAPLLVSLEEKNESAAVYFLSEGADPDAVHPLGARTALGLALKKVASLSTIQSLINYGADVNKPSIWGTPLVQVARGDLLQYDTIERCQLLLKAGANVNASTGETALQLAVANNDAELAMLLIKAGADIDASGFGVTAIEVAVAHNNTELAMLLVEAGANLNTSSTGTTVLQLAISYNNTELAKFLLEQVIDLNGSAIGEIALQRAADLGDLELVKYLLGRGANTNAKSSSQTPLQYAAMRGSIEIVKCLVEHGASVNEEASPYYNATALGLAVTNNHTQVAMFLVENGACVDTNPAHYEGFTCLQLAARYDNYQIVTCLVENGATVNAPPATKRGATALQFAAINGNINMAIFLLENGARVSTNRAEIDGRTALEGAAEHGRLDMVHLLLDNDEEPGTIEERCRHAAEFAEAEHHGVIARILRNYKRP</sequence>
<dbReference type="PANTHER" id="PTHR24198:SF165">
    <property type="entry name" value="ANKYRIN REPEAT-CONTAINING PROTEIN-RELATED"/>
    <property type="match status" value="1"/>
</dbReference>
<feature type="repeat" description="ANK" evidence="3">
    <location>
        <begin position="800"/>
        <end position="832"/>
    </location>
</feature>
<feature type="repeat" description="ANK" evidence="3">
    <location>
        <begin position="765"/>
        <end position="797"/>
    </location>
</feature>
<name>A0A8H4NKP2_9HYPO</name>
<dbReference type="PROSITE" id="PS50297">
    <property type="entry name" value="ANK_REP_REGION"/>
    <property type="match status" value="10"/>
</dbReference>
<evidence type="ECO:0008006" key="6">
    <source>
        <dbReference type="Google" id="ProtNLM"/>
    </source>
</evidence>
<feature type="repeat" description="ANK" evidence="3">
    <location>
        <begin position="730"/>
        <end position="762"/>
    </location>
</feature>